<dbReference type="Proteomes" id="UP000308713">
    <property type="component" value="Unassembled WGS sequence"/>
</dbReference>
<comment type="similarity">
    <text evidence="1">Belongs to the sulfatase family.</text>
</comment>
<evidence type="ECO:0000313" key="5">
    <source>
        <dbReference type="EMBL" id="TNJ43438.1"/>
    </source>
</evidence>
<keyword evidence="6" id="KW-1185">Reference proteome</keyword>
<keyword evidence="3" id="KW-0732">Signal</keyword>
<feature type="signal peptide" evidence="3">
    <location>
        <begin position="1"/>
        <end position="21"/>
    </location>
</feature>
<dbReference type="CDD" id="cd16027">
    <property type="entry name" value="SGSH"/>
    <property type="match status" value="1"/>
</dbReference>
<proteinExistence type="inferred from homology"/>
<dbReference type="EMBL" id="VDCS01000010">
    <property type="protein sequence ID" value="TNJ43438.1"/>
    <property type="molecule type" value="Genomic_DNA"/>
</dbReference>
<dbReference type="InterPro" id="IPR000917">
    <property type="entry name" value="Sulfatase_N"/>
</dbReference>
<sequence length="620" mass="71093">MKIKYSIVLLSLITISCFSSCSGKEESTQPPNIVWITSEDNSKHYMRLFDEHGTEAPNIEKLAKGGITYTHAFSNAAVCSAARSTLISASYGPRLATNYHRKLQKVPMPDDVKMFPYYLKKAGYYTTNNAKEDYNIIKHDSVWDESSKKATWKNRNLGQPFFHVFNILTTHESRLHFPESAIKEGTKTNQDSCFIFPNHPKTELFKYTNARYRDLIKKMDAQVGQVVDELEADGLLENTFIFYFGDHGGVLPGSKGYINESGVHVPLVVYIPPKYRNMVDKKPGSKENGFVSFIDFGPTVLNLAGANIPEHIDGKPFLGKNITSNEVSKRDETFSYADRFDEKYDIVRAIRKGKYKYERNYQPFNYDGLMNNYRYIQLGYQEWKALYEAGKLNDIQSQFFETKLPESLYDVEADPYETNNLANNPEYAEVLEDLRSNLNERVKGMPDLSFYPEFYLINNAFDNPVAFGQAHKSEIASYVDIANLSLYPFDSIKDQLEQALNSSDPWKRYWALITCSRFNTEALSLQSVIEAISKTDDELINKVRAWEFLGLTRVDDPVKGMTDALYASKDSAEALLILNSMVLMKDDFKKSYTFNIDTNNMDTEVSQNSEVMRRLEYFNK</sequence>
<keyword evidence="2" id="KW-0378">Hydrolase</keyword>
<dbReference type="AlphaFoldDB" id="A0A5C4SIJ9"/>
<comment type="caution">
    <text evidence="5">The sequence shown here is derived from an EMBL/GenBank/DDBJ whole genome shotgun (WGS) entry which is preliminary data.</text>
</comment>
<dbReference type="PANTHER" id="PTHR42693:SF53">
    <property type="entry name" value="ENDO-4-O-SULFATASE"/>
    <property type="match status" value="1"/>
</dbReference>
<accession>A0A5C4SIJ9</accession>
<dbReference type="PROSITE" id="PS51257">
    <property type="entry name" value="PROKAR_LIPOPROTEIN"/>
    <property type="match status" value="1"/>
</dbReference>
<reference evidence="5 6" key="1">
    <citation type="submission" date="2019-05" db="EMBL/GenBank/DDBJ databases">
        <title>Tamlana fucoidanivorans sp. nov., isolated from the surface of algae collected from Fujian province in China.</title>
        <authorList>
            <person name="Li J."/>
        </authorList>
    </citation>
    <scope>NUCLEOTIDE SEQUENCE [LARGE SCALE GENOMIC DNA]</scope>
    <source>
        <strain evidence="5 6">CW2-9</strain>
    </source>
</reference>
<dbReference type="RefSeq" id="WP_139697707.1">
    <property type="nucleotide sequence ID" value="NZ_CP074074.1"/>
</dbReference>
<dbReference type="GO" id="GO:0004065">
    <property type="term" value="F:arylsulfatase activity"/>
    <property type="evidence" value="ECO:0007669"/>
    <property type="project" value="TreeGrafter"/>
</dbReference>
<evidence type="ECO:0000256" key="2">
    <source>
        <dbReference type="ARBA" id="ARBA00022801"/>
    </source>
</evidence>
<dbReference type="SUPFAM" id="SSF53649">
    <property type="entry name" value="Alkaline phosphatase-like"/>
    <property type="match status" value="1"/>
</dbReference>
<dbReference type="Gene3D" id="3.40.720.10">
    <property type="entry name" value="Alkaline Phosphatase, subunit A"/>
    <property type="match status" value="1"/>
</dbReference>
<gene>
    <name evidence="5" type="ORF">FGF67_10990</name>
</gene>
<protein>
    <submittedName>
        <fullName evidence="5">Sulfatase</fullName>
    </submittedName>
</protein>
<dbReference type="InterPro" id="IPR017850">
    <property type="entry name" value="Alkaline_phosphatase_core_sf"/>
</dbReference>
<dbReference type="OrthoDB" id="9789742at2"/>
<evidence type="ECO:0000313" key="6">
    <source>
        <dbReference type="Proteomes" id="UP000308713"/>
    </source>
</evidence>
<evidence type="ECO:0000256" key="1">
    <source>
        <dbReference type="ARBA" id="ARBA00008779"/>
    </source>
</evidence>
<name>A0A5C4SIJ9_9FLAO</name>
<feature type="domain" description="Sulfatase N-terminal" evidence="4">
    <location>
        <begin position="31"/>
        <end position="306"/>
    </location>
</feature>
<feature type="chain" id="PRO_5022725987" evidence="3">
    <location>
        <begin position="22"/>
        <end position="620"/>
    </location>
</feature>
<evidence type="ECO:0000259" key="4">
    <source>
        <dbReference type="Pfam" id="PF00884"/>
    </source>
</evidence>
<dbReference type="PANTHER" id="PTHR42693">
    <property type="entry name" value="ARYLSULFATASE FAMILY MEMBER"/>
    <property type="match status" value="1"/>
</dbReference>
<organism evidence="5 6">
    <name type="scientific">Allotamlana fucoidanivorans</name>
    <dbReference type="NCBI Taxonomy" id="2583814"/>
    <lineage>
        <taxon>Bacteria</taxon>
        <taxon>Pseudomonadati</taxon>
        <taxon>Bacteroidota</taxon>
        <taxon>Flavobacteriia</taxon>
        <taxon>Flavobacteriales</taxon>
        <taxon>Flavobacteriaceae</taxon>
        <taxon>Allotamlana</taxon>
    </lineage>
</organism>
<dbReference type="InterPro" id="IPR050738">
    <property type="entry name" value="Sulfatase"/>
</dbReference>
<dbReference type="Pfam" id="PF00884">
    <property type="entry name" value="Sulfatase"/>
    <property type="match status" value="1"/>
</dbReference>
<evidence type="ECO:0000256" key="3">
    <source>
        <dbReference type="SAM" id="SignalP"/>
    </source>
</evidence>